<evidence type="ECO:0000259" key="3">
    <source>
        <dbReference type="Pfam" id="PF08541"/>
    </source>
</evidence>
<dbReference type="InterPro" id="IPR016039">
    <property type="entry name" value="Thiolase-like"/>
</dbReference>
<comment type="caution">
    <text evidence="4">The sequence shown here is derived from an EMBL/GenBank/DDBJ whole genome shotgun (WGS) entry which is preliminary data.</text>
</comment>
<dbReference type="GO" id="GO:0016746">
    <property type="term" value="F:acyltransferase activity"/>
    <property type="evidence" value="ECO:0007669"/>
    <property type="project" value="UniProtKB-KW"/>
</dbReference>
<dbReference type="PANTHER" id="PTHR34069">
    <property type="entry name" value="3-OXOACYL-[ACYL-CARRIER-PROTEIN] SYNTHASE 3"/>
    <property type="match status" value="1"/>
</dbReference>
<protein>
    <submittedName>
        <fullName evidence="4">3-oxoacyl-ACP synthase</fullName>
    </submittedName>
</protein>
<proteinExistence type="predicted"/>
<dbReference type="AlphaFoldDB" id="A0A1R0KE95"/>
<evidence type="ECO:0000313" key="5">
    <source>
        <dbReference type="Proteomes" id="UP000187486"/>
    </source>
</evidence>
<dbReference type="SUPFAM" id="SSF53901">
    <property type="entry name" value="Thiolase-like"/>
    <property type="match status" value="1"/>
</dbReference>
<keyword evidence="2" id="KW-0012">Acyltransferase</keyword>
<keyword evidence="5" id="KW-1185">Reference proteome</keyword>
<dbReference type="EMBL" id="MQUQ01000035">
    <property type="protein sequence ID" value="OLZ43392.1"/>
    <property type="molecule type" value="Genomic_DNA"/>
</dbReference>
<dbReference type="Gene3D" id="3.40.47.10">
    <property type="match status" value="2"/>
</dbReference>
<evidence type="ECO:0000313" key="4">
    <source>
        <dbReference type="EMBL" id="OLZ43392.1"/>
    </source>
</evidence>
<dbReference type="GO" id="GO:0044550">
    <property type="term" value="P:secondary metabolite biosynthetic process"/>
    <property type="evidence" value="ECO:0007669"/>
    <property type="project" value="TreeGrafter"/>
</dbReference>
<dbReference type="OrthoDB" id="2636646at2"/>
<evidence type="ECO:0000256" key="1">
    <source>
        <dbReference type="ARBA" id="ARBA00022679"/>
    </source>
</evidence>
<name>A0A1R0KE95_9PSEU</name>
<evidence type="ECO:0000256" key="2">
    <source>
        <dbReference type="ARBA" id="ARBA00023315"/>
    </source>
</evidence>
<dbReference type="STRING" id="76021.BS329_39395"/>
<reference evidence="4 5" key="1">
    <citation type="submission" date="2016-01" db="EMBL/GenBank/DDBJ databases">
        <title>Amycolatopsis coloradensis genome sequencing and assembly.</title>
        <authorList>
            <person name="Mayilraj S."/>
        </authorList>
    </citation>
    <scope>NUCLEOTIDE SEQUENCE [LARGE SCALE GENOMIC DNA]</scope>
    <source>
        <strain evidence="4 5">DSM 44225</strain>
    </source>
</reference>
<keyword evidence="1" id="KW-0808">Transferase</keyword>
<dbReference type="Proteomes" id="UP000187486">
    <property type="component" value="Unassembled WGS sequence"/>
</dbReference>
<sequence length="317" mass="34417">MASAAATLESVESFLPERSVRIDELAGRLQLRRAEIGVFRKIYGLDTLRYDPEMSLFDLILPAARRALAAVPEGGRVSHLIYAHTMPTVTPAHIDAAQVVRERLDLRDAEAFALTQQACVSSLGAVDVAARLLRAEGTENGYALVVTGEQAFSPAVQLIPNSAIMADAAAACLVGIDGRGDVVRAFVSSTLGEFAEGLRMTRAEIQSFGQVYAKELAEIIRRAVDEAGLAPDDIDLVLPHNVNAVSWRQAIKELDWPSERFFLDNIARLSHCYSADVFVNYTTVRAAARLVDGRHYLLVSVGLGATFGAMVITHRAR</sequence>
<dbReference type="Pfam" id="PF08541">
    <property type="entry name" value="ACP_syn_III_C"/>
    <property type="match status" value="1"/>
</dbReference>
<dbReference type="PANTHER" id="PTHR34069:SF2">
    <property type="entry name" value="BETA-KETOACYL-[ACYL-CARRIER-PROTEIN] SYNTHASE III"/>
    <property type="match status" value="1"/>
</dbReference>
<gene>
    <name evidence="4" type="ORF">BS329_39395</name>
</gene>
<dbReference type="InterPro" id="IPR013747">
    <property type="entry name" value="ACP_syn_III_C"/>
</dbReference>
<accession>A0A1R0KE95</accession>
<feature type="domain" description="Beta-ketoacyl-[acyl-carrier-protein] synthase III C-terminal" evidence="3">
    <location>
        <begin position="225"/>
        <end position="313"/>
    </location>
</feature>
<organism evidence="4 5">
    <name type="scientific">Amycolatopsis coloradensis</name>
    <dbReference type="NCBI Taxonomy" id="76021"/>
    <lineage>
        <taxon>Bacteria</taxon>
        <taxon>Bacillati</taxon>
        <taxon>Actinomycetota</taxon>
        <taxon>Actinomycetes</taxon>
        <taxon>Pseudonocardiales</taxon>
        <taxon>Pseudonocardiaceae</taxon>
        <taxon>Amycolatopsis</taxon>
    </lineage>
</organism>